<evidence type="ECO:0000313" key="2">
    <source>
        <dbReference type="EMBL" id="KAK0733629.1"/>
    </source>
</evidence>
<organism evidence="2 3">
    <name type="scientific">Lasiosphaeria miniovina</name>
    <dbReference type="NCBI Taxonomy" id="1954250"/>
    <lineage>
        <taxon>Eukaryota</taxon>
        <taxon>Fungi</taxon>
        <taxon>Dikarya</taxon>
        <taxon>Ascomycota</taxon>
        <taxon>Pezizomycotina</taxon>
        <taxon>Sordariomycetes</taxon>
        <taxon>Sordariomycetidae</taxon>
        <taxon>Sordariales</taxon>
        <taxon>Lasiosphaeriaceae</taxon>
        <taxon>Lasiosphaeria</taxon>
    </lineage>
</organism>
<name>A0AA40BG54_9PEZI</name>
<evidence type="ECO:0000256" key="1">
    <source>
        <dbReference type="SAM" id="MobiDB-lite"/>
    </source>
</evidence>
<dbReference type="EMBL" id="JAUIRO010000001">
    <property type="protein sequence ID" value="KAK0733629.1"/>
    <property type="molecule type" value="Genomic_DNA"/>
</dbReference>
<gene>
    <name evidence="2" type="ORF">B0T26DRAFT_745658</name>
</gene>
<feature type="compositionally biased region" description="Polar residues" evidence="1">
    <location>
        <begin position="172"/>
        <end position="181"/>
    </location>
</feature>
<feature type="region of interest" description="Disordered" evidence="1">
    <location>
        <begin position="338"/>
        <end position="362"/>
    </location>
</feature>
<proteinExistence type="predicted"/>
<dbReference type="GeneID" id="85327866"/>
<protein>
    <submittedName>
        <fullName evidence="2">Uncharacterized protein</fullName>
    </submittedName>
</protein>
<comment type="caution">
    <text evidence="2">The sequence shown here is derived from an EMBL/GenBank/DDBJ whole genome shotgun (WGS) entry which is preliminary data.</text>
</comment>
<feature type="compositionally biased region" description="Polar residues" evidence="1">
    <location>
        <begin position="339"/>
        <end position="350"/>
    </location>
</feature>
<evidence type="ECO:0000313" key="3">
    <source>
        <dbReference type="Proteomes" id="UP001172101"/>
    </source>
</evidence>
<sequence length="635" mass="70969">MSKNGSITSFFKPVAKTSGNLPPPPPPPHIESQVRASRTPSPLPQLLSSPPAPTPVVRSRDAVIQASEDEDDDFISSDDDLPSLFSKPSGAKIVPVPARKETNNLCATPRAKRTALAMFSSPLTIMPKHKYDIQALLKHAEADNALEESEQRMASIMGYESADEDDPMQEHQLPQQPANNQKKVPVSLHVTMMDVFSDAEGSQDEGHREKLLRAVKRTEATVHRKEWHFFDQPLPDAMSIEARSPFPSAAARGAWAFLAPAKGRAELFEDGLPYHIQAKMQSVPDDIFLWVLDEAPLTKTRKLREEYLRLLGVCPDHVGRLVDDQVISQLFRNVGASERSLSSSPQTSRGSADHQRDSPTTAQRDWAPLRTVLLLSAELSQGLTIQSLTRSVAILLRLGMDSLVREDLAIEKEFQDALFALVGAVSRDDWDSFCGDVCMSLYSLVDDASLRWDSVSSIPSMGARLIDLRRRLAIVFVFDDPQRARARPEDNFSMRAVIDRLEADEFIVDRHLTDYYELAALVELLGVATADGCPPVGGCPEAVKQYNSEVDEVTRRIKIMWSSIHEQGAAFASRLDARVNLKDFERKLEHAVRTRPPPRTDIFDIDPREEEESQRPRQQHFLQKFLAKGRPPKTP</sequence>
<dbReference type="RefSeq" id="XP_060302506.1">
    <property type="nucleotide sequence ID" value="XM_060444596.1"/>
</dbReference>
<reference evidence="2" key="1">
    <citation type="submission" date="2023-06" db="EMBL/GenBank/DDBJ databases">
        <title>Genome-scale phylogeny and comparative genomics of the fungal order Sordariales.</title>
        <authorList>
            <consortium name="Lawrence Berkeley National Laboratory"/>
            <person name="Hensen N."/>
            <person name="Bonometti L."/>
            <person name="Westerberg I."/>
            <person name="Brannstrom I.O."/>
            <person name="Guillou S."/>
            <person name="Cros-Aarteil S."/>
            <person name="Calhoun S."/>
            <person name="Haridas S."/>
            <person name="Kuo A."/>
            <person name="Mondo S."/>
            <person name="Pangilinan J."/>
            <person name="Riley R."/>
            <person name="LaButti K."/>
            <person name="Andreopoulos B."/>
            <person name="Lipzen A."/>
            <person name="Chen C."/>
            <person name="Yanf M."/>
            <person name="Daum C."/>
            <person name="Ng V."/>
            <person name="Clum A."/>
            <person name="Steindorff A."/>
            <person name="Ohm R."/>
            <person name="Martin F."/>
            <person name="Silar P."/>
            <person name="Natvig D."/>
            <person name="Lalanne C."/>
            <person name="Gautier V."/>
            <person name="Ament-velasquez S.L."/>
            <person name="Kruys A."/>
            <person name="Hutchinson M.I."/>
            <person name="Powell A.J."/>
            <person name="Barry K."/>
            <person name="Miller A.N."/>
            <person name="Grigoriev I.V."/>
            <person name="Debuchy R."/>
            <person name="Gladieux P."/>
            <person name="Thoren M.H."/>
            <person name="Johannesson H."/>
        </authorList>
    </citation>
    <scope>NUCLEOTIDE SEQUENCE</scope>
    <source>
        <strain evidence="2">SMH2392-1A</strain>
    </source>
</reference>
<feature type="region of interest" description="Disordered" evidence="1">
    <location>
        <begin position="591"/>
        <end position="635"/>
    </location>
</feature>
<accession>A0AA40BG54</accession>
<feature type="region of interest" description="Disordered" evidence="1">
    <location>
        <begin position="161"/>
        <end position="181"/>
    </location>
</feature>
<dbReference type="AlphaFoldDB" id="A0AA40BG54"/>
<feature type="region of interest" description="Disordered" evidence="1">
    <location>
        <begin position="1"/>
        <end position="60"/>
    </location>
</feature>
<keyword evidence="3" id="KW-1185">Reference proteome</keyword>
<dbReference type="Proteomes" id="UP001172101">
    <property type="component" value="Unassembled WGS sequence"/>
</dbReference>